<dbReference type="Gene3D" id="2.40.420.20">
    <property type="match status" value="1"/>
</dbReference>
<comment type="caution">
    <text evidence="4">The sequence shown here is derived from an EMBL/GenBank/DDBJ whole genome shotgun (WGS) entry which is preliminary data.</text>
</comment>
<name>A0A644UJM8_9ZZZZ</name>
<reference evidence="4" key="1">
    <citation type="submission" date="2019-08" db="EMBL/GenBank/DDBJ databases">
        <authorList>
            <person name="Kucharzyk K."/>
            <person name="Murdoch R.W."/>
            <person name="Higgins S."/>
            <person name="Loffler F."/>
        </authorList>
    </citation>
    <scope>NUCLEOTIDE SEQUENCE</scope>
</reference>
<dbReference type="SUPFAM" id="SSF111369">
    <property type="entry name" value="HlyD-like secretion proteins"/>
    <property type="match status" value="1"/>
</dbReference>
<organism evidence="4">
    <name type="scientific">bioreactor metagenome</name>
    <dbReference type="NCBI Taxonomy" id="1076179"/>
    <lineage>
        <taxon>unclassified sequences</taxon>
        <taxon>metagenomes</taxon>
        <taxon>ecological metagenomes</taxon>
    </lineage>
</organism>
<dbReference type="Gene3D" id="2.40.50.100">
    <property type="match status" value="1"/>
</dbReference>
<proteinExistence type="predicted"/>
<gene>
    <name evidence="4" type="primary">mdtA_17</name>
    <name evidence="4" type="ORF">SDC9_24892</name>
</gene>
<dbReference type="PANTHER" id="PTHR30469:SF15">
    <property type="entry name" value="HLYD FAMILY OF SECRETION PROTEINS"/>
    <property type="match status" value="1"/>
</dbReference>
<dbReference type="Gene3D" id="1.10.287.470">
    <property type="entry name" value="Helix hairpin bin"/>
    <property type="match status" value="1"/>
</dbReference>
<evidence type="ECO:0000259" key="2">
    <source>
        <dbReference type="Pfam" id="PF25893"/>
    </source>
</evidence>
<dbReference type="PANTHER" id="PTHR30469">
    <property type="entry name" value="MULTIDRUG RESISTANCE PROTEIN MDTA"/>
    <property type="match status" value="1"/>
</dbReference>
<dbReference type="GO" id="GO:0015562">
    <property type="term" value="F:efflux transmembrane transporter activity"/>
    <property type="evidence" value="ECO:0007669"/>
    <property type="project" value="TreeGrafter"/>
</dbReference>
<feature type="domain" description="CzcB-like alpha-helical hairpin" evidence="2">
    <location>
        <begin position="144"/>
        <end position="196"/>
    </location>
</feature>
<evidence type="ECO:0000313" key="4">
    <source>
        <dbReference type="EMBL" id="MPL79019.1"/>
    </source>
</evidence>
<dbReference type="InterPro" id="IPR058648">
    <property type="entry name" value="HH_CzcB-like"/>
</dbReference>
<dbReference type="InterPro" id="IPR058792">
    <property type="entry name" value="Beta-barrel_RND_2"/>
</dbReference>
<dbReference type="EMBL" id="VSSQ01000122">
    <property type="protein sequence ID" value="MPL79019.1"/>
    <property type="molecule type" value="Genomic_DNA"/>
</dbReference>
<dbReference type="Pfam" id="PF25954">
    <property type="entry name" value="Beta-barrel_RND_2"/>
    <property type="match status" value="1"/>
</dbReference>
<dbReference type="Gene3D" id="2.40.30.170">
    <property type="match status" value="1"/>
</dbReference>
<dbReference type="GO" id="GO:1990281">
    <property type="term" value="C:efflux pump complex"/>
    <property type="evidence" value="ECO:0007669"/>
    <property type="project" value="TreeGrafter"/>
</dbReference>
<dbReference type="InterPro" id="IPR006143">
    <property type="entry name" value="RND_pump_MFP"/>
</dbReference>
<dbReference type="NCBIfam" id="TIGR01730">
    <property type="entry name" value="RND_mfp"/>
    <property type="match status" value="1"/>
</dbReference>
<sequence length="395" mass="44163">MKTNIFKIKIPMKQILSLIAVAGMLMISSCSRDQSPEAMRKQLDAYHKQSKEIDIRIKELEKQLAGLENGNEAVNRVSVVLEEVAPALFEHYVEAGGNVEAVREAFISPEISGQITAIYVKEGDKVQKGQLLAQLSTQVTRKSMEEVQTSLKLATDLFQRQQRLWDQKIGSEMQYLEAKNNKESLENRLATLNAQLDMARVVSPVSGVVDRVAQKNGELAMPGMTMIHVINLDELFVKANVSEALLPFIRKGDEIVLKFPSYPDVSRKLRVDRIGSNINPGNRTFEVQVKFDNTDGAIKPNMMASLLINDYRNEQALIIPSRLIKEDLKGKYIYIAKSNSPDFVAQKVYIQAGRSFLGRTEVISGLKEGDKIIQDGFNRVSDGVYLSVDSVKTAK</sequence>
<feature type="coiled-coil region" evidence="1">
    <location>
        <begin position="43"/>
        <end position="77"/>
    </location>
</feature>
<dbReference type="AlphaFoldDB" id="A0A644UJM8"/>
<protein>
    <submittedName>
        <fullName evidence="4">Multidrug resistance protein MdtA</fullName>
    </submittedName>
</protein>
<dbReference type="Pfam" id="PF25893">
    <property type="entry name" value="HH_CzcB"/>
    <property type="match status" value="1"/>
</dbReference>
<evidence type="ECO:0000256" key="1">
    <source>
        <dbReference type="SAM" id="Coils"/>
    </source>
</evidence>
<keyword evidence="1" id="KW-0175">Coiled coil</keyword>
<dbReference type="PROSITE" id="PS51257">
    <property type="entry name" value="PROKAR_LIPOPROTEIN"/>
    <property type="match status" value="1"/>
</dbReference>
<evidence type="ECO:0000259" key="3">
    <source>
        <dbReference type="Pfam" id="PF25954"/>
    </source>
</evidence>
<feature type="domain" description="CusB-like beta-barrel" evidence="3">
    <location>
        <begin position="237"/>
        <end position="308"/>
    </location>
</feature>
<feature type="coiled-coil region" evidence="1">
    <location>
        <begin position="175"/>
        <end position="202"/>
    </location>
</feature>
<accession>A0A644UJM8</accession>